<evidence type="ECO:0000313" key="12">
    <source>
        <dbReference type="Proteomes" id="UP000231246"/>
    </source>
</evidence>
<dbReference type="Pfam" id="PF04138">
    <property type="entry name" value="GtrA_DPMS_TM"/>
    <property type="match status" value="1"/>
</dbReference>
<feature type="transmembrane region" description="Helical" evidence="8">
    <location>
        <begin position="311"/>
        <end position="336"/>
    </location>
</feature>
<sequence>MKKKPRVVFILPTYNEVDNISLVIEQLQNVFTSISSYTFSILVVDDKSPDNTAGIVNKLGKKYSNIELITGEKQGLGIAYIRGMKYAESKLHADIFFSMDSDLSHDPSLIPQFLRKIEQGSDIVVGARYIPGGSIPADWAWQRKLFSIFGNLIIRFGLMIPSIHDWSSGYRAIKVEVFKNIVDGLDKYKGYTFQMAYLHRALNAKYKVGEVPLNFVDRKHGESKFIPLEYISNVLLYILLNSSFVKFGVVGVVGFTVNLIGLEVFYRLGFHPGIAAAFGAEFAIVSNFMFNNFWSFSHKSIKRGDGLRMKFLRFNGVAVGAIVIQALIVGIGTNMFGVDTRFLFLLLSLILIVPYSYVMYNRIIWKS</sequence>
<dbReference type="GO" id="GO:0000271">
    <property type="term" value="P:polysaccharide biosynthetic process"/>
    <property type="evidence" value="ECO:0007669"/>
    <property type="project" value="InterPro"/>
</dbReference>
<keyword evidence="4 11" id="KW-0808">Transferase</keyword>
<dbReference type="Pfam" id="PF00535">
    <property type="entry name" value="Glycos_transf_2"/>
    <property type="match status" value="1"/>
</dbReference>
<organism evidence="11 12">
    <name type="scientific">Candidatus Roizmanbacteria bacterium CG22_combo_CG10-13_8_21_14_all_38_20</name>
    <dbReference type="NCBI Taxonomy" id="1974862"/>
    <lineage>
        <taxon>Bacteria</taxon>
        <taxon>Candidatus Roizmaniibacteriota</taxon>
    </lineage>
</organism>
<feature type="domain" description="Glycosyltransferase 2-like" evidence="9">
    <location>
        <begin position="9"/>
        <end position="180"/>
    </location>
</feature>
<gene>
    <name evidence="11" type="ORF">COW99_02435</name>
</gene>
<dbReference type="Gene3D" id="3.90.550.10">
    <property type="entry name" value="Spore Coat Polysaccharide Biosynthesis Protein SpsA, Chain A"/>
    <property type="match status" value="1"/>
</dbReference>
<evidence type="ECO:0000256" key="2">
    <source>
        <dbReference type="ARBA" id="ARBA00006739"/>
    </source>
</evidence>
<dbReference type="GO" id="GO:0009247">
    <property type="term" value="P:glycolipid biosynthetic process"/>
    <property type="evidence" value="ECO:0007669"/>
    <property type="project" value="TreeGrafter"/>
</dbReference>
<comment type="subcellular location">
    <subcellularLocation>
        <location evidence="1">Membrane</location>
        <topology evidence="1">Multi-pass membrane protein</topology>
    </subcellularLocation>
</comment>
<feature type="transmembrane region" description="Helical" evidence="8">
    <location>
        <begin position="269"/>
        <end position="290"/>
    </location>
</feature>
<dbReference type="InterPro" id="IPR029044">
    <property type="entry name" value="Nucleotide-diphossugar_trans"/>
</dbReference>
<evidence type="ECO:0000256" key="3">
    <source>
        <dbReference type="ARBA" id="ARBA00022676"/>
    </source>
</evidence>
<dbReference type="CDD" id="cd06442">
    <property type="entry name" value="DPM1_like"/>
    <property type="match status" value="1"/>
</dbReference>
<dbReference type="EMBL" id="PCTA01000017">
    <property type="protein sequence ID" value="PIP61714.1"/>
    <property type="molecule type" value="Genomic_DNA"/>
</dbReference>
<dbReference type="InterPro" id="IPR001173">
    <property type="entry name" value="Glyco_trans_2-like"/>
</dbReference>
<keyword evidence="7 8" id="KW-0472">Membrane</keyword>
<dbReference type="AlphaFoldDB" id="A0A2H0BVT5"/>
<dbReference type="PANTHER" id="PTHR43398">
    <property type="entry name" value="DOLICHOL-PHOSPHATE MANNOSYLTRANSFERASE SUBUNIT 1"/>
    <property type="match status" value="1"/>
</dbReference>
<keyword evidence="5 8" id="KW-0812">Transmembrane</keyword>
<protein>
    <submittedName>
        <fullName evidence="11">Dolichyl-phosphate beta-D-mannosyltransferase</fullName>
    </submittedName>
</protein>
<comment type="caution">
    <text evidence="11">The sequence shown here is derived from an EMBL/GenBank/DDBJ whole genome shotgun (WGS) entry which is preliminary data.</text>
</comment>
<comment type="similarity">
    <text evidence="2">Belongs to the glycosyltransferase 2 family.</text>
</comment>
<evidence type="ECO:0000256" key="1">
    <source>
        <dbReference type="ARBA" id="ARBA00004141"/>
    </source>
</evidence>
<evidence type="ECO:0000313" key="11">
    <source>
        <dbReference type="EMBL" id="PIP61714.1"/>
    </source>
</evidence>
<feature type="transmembrane region" description="Helical" evidence="8">
    <location>
        <begin position="234"/>
        <end position="257"/>
    </location>
</feature>
<feature type="transmembrane region" description="Helical" evidence="8">
    <location>
        <begin position="342"/>
        <end position="360"/>
    </location>
</feature>
<dbReference type="InterPro" id="IPR039528">
    <property type="entry name" value="DPM1-like"/>
</dbReference>
<dbReference type="PANTHER" id="PTHR43398:SF1">
    <property type="entry name" value="DOLICHOL-PHOSPHATE MANNOSYLTRANSFERASE SUBUNIT 1"/>
    <property type="match status" value="1"/>
</dbReference>
<reference evidence="11 12" key="1">
    <citation type="submission" date="2017-09" db="EMBL/GenBank/DDBJ databases">
        <title>Depth-based differentiation of microbial function through sediment-hosted aquifers and enrichment of novel symbionts in the deep terrestrial subsurface.</title>
        <authorList>
            <person name="Probst A.J."/>
            <person name="Ladd B."/>
            <person name="Jarett J.K."/>
            <person name="Geller-Mcgrath D.E."/>
            <person name="Sieber C.M."/>
            <person name="Emerson J.B."/>
            <person name="Anantharaman K."/>
            <person name="Thomas B.C."/>
            <person name="Malmstrom R."/>
            <person name="Stieglmeier M."/>
            <person name="Klingl A."/>
            <person name="Woyke T."/>
            <person name="Ryan C.M."/>
            <person name="Banfield J.F."/>
        </authorList>
    </citation>
    <scope>NUCLEOTIDE SEQUENCE [LARGE SCALE GENOMIC DNA]</scope>
    <source>
        <strain evidence="11">CG22_combo_CG10-13_8_21_14_all_38_20</strain>
    </source>
</reference>
<dbReference type="InterPro" id="IPR007267">
    <property type="entry name" value="GtrA_DPMS_TM"/>
</dbReference>
<dbReference type="GO" id="GO:0004582">
    <property type="term" value="F:dolichyl-phosphate beta-D-mannosyltransferase activity"/>
    <property type="evidence" value="ECO:0007669"/>
    <property type="project" value="InterPro"/>
</dbReference>
<evidence type="ECO:0000259" key="9">
    <source>
        <dbReference type="Pfam" id="PF00535"/>
    </source>
</evidence>
<keyword evidence="6 8" id="KW-1133">Transmembrane helix</keyword>
<evidence type="ECO:0000259" key="10">
    <source>
        <dbReference type="Pfam" id="PF04138"/>
    </source>
</evidence>
<dbReference type="SUPFAM" id="SSF53448">
    <property type="entry name" value="Nucleotide-diphospho-sugar transferases"/>
    <property type="match status" value="1"/>
</dbReference>
<proteinExistence type="inferred from homology"/>
<dbReference type="Proteomes" id="UP000231246">
    <property type="component" value="Unassembled WGS sequence"/>
</dbReference>
<accession>A0A2H0BVT5</accession>
<evidence type="ECO:0000256" key="4">
    <source>
        <dbReference type="ARBA" id="ARBA00022679"/>
    </source>
</evidence>
<dbReference type="GO" id="GO:0016020">
    <property type="term" value="C:membrane"/>
    <property type="evidence" value="ECO:0007669"/>
    <property type="project" value="UniProtKB-SubCell"/>
</dbReference>
<evidence type="ECO:0000256" key="8">
    <source>
        <dbReference type="SAM" id="Phobius"/>
    </source>
</evidence>
<name>A0A2H0BVT5_9BACT</name>
<evidence type="ECO:0000256" key="5">
    <source>
        <dbReference type="ARBA" id="ARBA00022692"/>
    </source>
</evidence>
<evidence type="ECO:0000256" key="6">
    <source>
        <dbReference type="ARBA" id="ARBA00022989"/>
    </source>
</evidence>
<evidence type="ECO:0000256" key="7">
    <source>
        <dbReference type="ARBA" id="ARBA00023136"/>
    </source>
</evidence>
<dbReference type="FunFam" id="3.90.550.10:FF:000122">
    <property type="entry name" value="Dolichol-phosphate mannosyltransferase subunit 1"/>
    <property type="match status" value="1"/>
</dbReference>
<keyword evidence="3 11" id="KW-0328">Glycosyltransferase</keyword>
<feature type="domain" description="GtrA/DPMS transmembrane" evidence="10">
    <location>
        <begin position="246"/>
        <end position="365"/>
    </location>
</feature>